<evidence type="ECO:0000256" key="1">
    <source>
        <dbReference type="SAM" id="Phobius"/>
    </source>
</evidence>
<dbReference type="Pfam" id="PF13239">
    <property type="entry name" value="2TM"/>
    <property type="match status" value="1"/>
</dbReference>
<feature type="domain" description="2TM" evidence="2">
    <location>
        <begin position="13"/>
        <end position="96"/>
    </location>
</feature>
<accession>A0ABW3WLX8</accession>
<sequence length="104" mass="12551">MENSNLEEQKYIRAKKRVKAIKGFYVHLTVYILVNLFLVVTKSFSSGGWETFWQWQTYNTAVFWGIGIVFHAFNVFGMRFLLGKDWEERKIKEIMDRDKKDFWV</sequence>
<evidence type="ECO:0000313" key="4">
    <source>
        <dbReference type="Proteomes" id="UP001597241"/>
    </source>
</evidence>
<reference evidence="4" key="1">
    <citation type="journal article" date="2019" name="Int. J. Syst. Evol. Microbiol.">
        <title>The Global Catalogue of Microorganisms (GCM) 10K type strain sequencing project: providing services to taxonomists for standard genome sequencing and annotation.</title>
        <authorList>
            <consortium name="The Broad Institute Genomics Platform"/>
            <consortium name="The Broad Institute Genome Sequencing Center for Infectious Disease"/>
            <person name="Wu L."/>
            <person name="Ma J."/>
        </authorList>
    </citation>
    <scope>NUCLEOTIDE SEQUENCE [LARGE SCALE GENOMIC DNA]</scope>
    <source>
        <strain evidence="4">CCUG 62221</strain>
    </source>
</reference>
<feature type="transmembrane region" description="Helical" evidence="1">
    <location>
        <begin position="61"/>
        <end position="82"/>
    </location>
</feature>
<protein>
    <submittedName>
        <fullName evidence="3">2TM domain-containing protein</fullName>
    </submittedName>
</protein>
<dbReference type="EMBL" id="JBHTMV010000002">
    <property type="protein sequence ID" value="MFD1292477.1"/>
    <property type="molecule type" value="Genomic_DNA"/>
</dbReference>
<evidence type="ECO:0000259" key="2">
    <source>
        <dbReference type="Pfam" id="PF13239"/>
    </source>
</evidence>
<dbReference type="RefSeq" id="WP_386807110.1">
    <property type="nucleotide sequence ID" value="NZ_JBHTMV010000002.1"/>
</dbReference>
<proteinExistence type="predicted"/>
<dbReference type="InterPro" id="IPR025698">
    <property type="entry name" value="2TM_dom"/>
</dbReference>
<keyword evidence="1" id="KW-0812">Transmembrane</keyword>
<keyword evidence="1" id="KW-0472">Membrane</keyword>
<keyword evidence="4" id="KW-1185">Reference proteome</keyword>
<gene>
    <name evidence="3" type="ORF">ACFQ5N_01405</name>
</gene>
<evidence type="ECO:0000313" key="3">
    <source>
        <dbReference type="EMBL" id="MFD1292477.1"/>
    </source>
</evidence>
<organism evidence="3 4">
    <name type="scientific">Lutibacter holmesii</name>
    <dbReference type="NCBI Taxonomy" id="1137985"/>
    <lineage>
        <taxon>Bacteria</taxon>
        <taxon>Pseudomonadati</taxon>
        <taxon>Bacteroidota</taxon>
        <taxon>Flavobacteriia</taxon>
        <taxon>Flavobacteriales</taxon>
        <taxon>Flavobacteriaceae</taxon>
        <taxon>Lutibacter</taxon>
    </lineage>
</organism>
<dbReference type="Proteomes" id="UP001597241">
    <property type="component" value="Unassembled WGS sequence"/>
</dbReference>
<name>A0ABW3WLX8_9FLAO</name>
<keyword evidence="1" id="KW-1133">Transmembrane helix</keyword>
<feature type="transmembrane region" description="Helical" evidence="1">
    <location>
        <begin position="21"/>
        <end position="41"/>
    </location>
</feature>
<comment type="caution">
    <text evidence="3">The sequence shown here is derived from an EMBL/GenBank/DDBJ whole genome shotgun (WGS) entry which is preliminary data.</text>
</comment>